<dbReference type="GeneTree" id="ENSGT00940000155954"/>
<reference evidence="6" key="2">
    <citation type="submission" date="2025-08" db="UniProtKB">
        <authorList>
            <consortium name="Ensembl"/>
        </authorList>
    </citation>
    <scope>IDENTIFICATION</scope>
</reference>
<accession>A0AAY4EFI9</accession>
<dbReference type="GO" id="GO:0004467">
    <property type="term" value="F:long-chain fatty acid-CoA ligase activity"/>
    <property type="evidence" value="ECO:0007669"/>
    <property type="project" value="UniProtKB-EC"/>
</dbReference>
<dbReference type="Pfam" id="PF00501">
    <property type="entry name" value="AMP-binding"/>
    <property type="match status" value="1"/>
</dbReference>
<keyword evidence="1" id="KW-0436">Ligase</keyword>
<dbReference type="Gene3D" id="3.40.50.12780">
    <property type="entry name" value="N-terminal domain of ligase-like"/>
    <property type="match status" value="1"/>
</dbReference>
<evidence type="ECO:0000313" key="6">
    <source>
        <dbReference type="Ensembl" id="ENSDCDP00010056402.1"/>
    </source>
</evidence>
<dbReference type="GO" id="GO:0005811">
    <property type="term" value="C:lipid droplet"/>
    <property type="evidence" value="ECO:0007669"/>
    <property type="project" value="TreeGrafter"/>
</dbReference>
<protein>
    <recommendedName>
        <fullName evidence="4">long-chain-fatty-acid--CoA ligase</fullName>
        <ecNumber evidence="4">6.2.1.3</ecNumber>
    </recommendedName>
</protein>
<dbReference type="InterPro" id="IPR000873">
    <property type="entry name" value="AMP-dep_synth/lig_dom"/>
</dbReference>
<keyword evidence="7" id="KW-1185">Reference proteome</keyword>
<dbReference type="EC" id="6.2.1.3" evidence="4"/>
<evidence type="ECO:0000256" key="1">
    <source>
        <dbReference type="ARBA" id="ARBA00022598"/>
    </source>
</evidence>
<organism evidence="6 7">
    <name type="scientific">Denticeps clupeoides</name>
    <name type="common">denticle herring</name>
    <dbReference type="NCBI Taxonomy" id="299321"/>
    <lineage>
        <taxon>Eukaryota</taxon>
        <taxon>Metazoa</taxon>
        <taxon>Chordata</taxon>
        <taxon>Craniata</taxon>
        <taxon>Vertebrata</taxon>
        <taxon>Euteleostomi</taxon>
        <taxon>Actinopterygii</taxon>
        <taxon>Neopterygii</taxon>
        <taxon>Teleostei</taxon>
        <taxon>Clupei</taxon>
        <taxon>Clupeiformes</taxon>
        <taxon>Denticipitoidei</taxon>
        <taxon>Denticipitidae</taxon>
        <taxon>Denticeps</taxon>
    </lineage>
</organism>
<evidence type="ECO:0000259" key="5">
    <source>
        <dbReference type="Pfam" id="PF00501"/>
    </source>
</evidence>
<dbReference type="AlphaFoldDB" id="A0AAY4EFI9"/>
<dbReference type="PROSITE" id="PS00455">
    <property type="entry name" value="AMP_BINDING"/>
    <property type="match status" value="1"/>
</dbReference>
<sequence>YGFIFNFLGQLKARSVGGTPDGPYRDLKSQQKLACFLKAGVDTLDKVFETAAQHYHGQDFIGTREFLREEDEHQANGKVFKKVVLGEYRWMSYDEAYRSALSLGASLIALGQKPCHNIAIFCETRAEWMITAQACFLYNFPLVTLYSTLGGPAIAHGLNETEVTHIITSSELLEARLKSLLFIPSLCPHQFNCVVLFFYLVFPFPHLISPQFLNYLSAFAVVSCRDRKRPQPSDIAVIMYTSGSTGVPKGVMITHSNLIATMTGMAERIPGLCENDTYIGYLPLAHVLELSAEIVCVSFGCRIGYSSPQTLADQSTKIKKGSKGDTSVLQPTLMAAVPEIMDRIYKNVMAKVEAMGLLQRMLFFLAYNYKLEQLEKGFSTPLCDKLVFHNIRALLGGCVRVLLSGGAPLSAATQRFMNVCLCCPVGQGYGLTETCGAGTICQSWDYSTGRVGAPLICCEIRLKNWEEGGYRCTDKPHPRGEILIGGPSITMGYYKNQQKTQEDFFTDKNGQRWFCTGDIGEFHPDGCLAIIDRKKDLVKLQAGEYVNPGTFHASYTKIKLHPNFLGESYIIAFVVPNQKHLMSLAKECGVCGSWEQLCYSSHMEEEVLKVITETALKAQLERFEIPRKICLSTEPWTPETSLVTDAFKLKRKELKRHYQNEIELMYNDK</sequence>
<evidence type="ECO:0000256" key="2">
    <source>
        <dbReference type="ARBA" id="ARBA00022832"/>
    </source>
</evidence>
<keyword evidence="3" id="KW-0443">Lipid metabolism</keyword>
<name>A0AAY4EFI9_9TELE</name>
<dbReference type="Ensembl" id="ENSDCDT00010067045.1">
    <property type="protein sequence ID" value="ENSDCDP00010056402.1"/>
    <property type="gene ID" value="ENSDCDG00010031604.1"/>
</dbReference>
<dbReference type="PANTHER" id="PTHR43272:SF96">
    <property type="entry name" value="ACYL-COA SYNTHETASE LONG CHAIN FAMILY MEMBER 3A"/>
    <property type="match status" value="1"/>
</dbReference>
<dbReference type="PANTHER" id="PTHR43272">
    <property type="entry name" value="LONG-CHAIN-FATTY-ACID--COA LIGASE"/>
    <property type="match status" value="1"/>
</dbReference>
<dbReference type="GO" id="GO:0005886">
    <property type="term" value="C:plasma membrane"/>
    <property type="evidence" value="ECO:0007669"/>
    <property type="project" value="TreeGrafter"/>
</dbReference>
<proteinExistence type="predicted"/>
<dbReference type="GO" id="GO:0035336">
    <property type="term" value="P:long-chain fatty-acyl-CoA metabolic process"/>
    <property type="evidence" value="ECO:0007669"/>
    <property type="project" value="TreeGrafter"/>
</dbReference>
<reference evidence="6 7" key="1">
    <citation type="submission" date="2020-06" db="EMBL/GenBank/DDBJ databases">
        <authorList>
            <consortium name="Wellcome Sanger Institute Data Sharing"/>
        </authorList>
    </citation>
    <scope>NUCLEOTIDE SEQUENCE [LARGE SCALE GENOMIC DNA]</scope>
</reference>
<gene>
    <name evidence="6" type="primary">acsl3a</name>
</gene>
<dbReference type="InterPro" id="IPR042099">
    <property type="entry name" value="ANL_N_sf"/>
</dbReference>
<dbReference type="Proteomes" id="UP000694580">
    <property type="component" value="Chromosome 19"/>
</dbReference>
<dbReference type="InterPro" id="IPR020845">
    <property type="entry name" value="AMP-binding_CS"/>
</dbReference>
<evidence type="ECO:0000256" key="3">
    <source>
        <dbReference type="ARBA" id="ARBA00023098"/>
    </source>
</evidence>
<keyword evidence="2" id="KW-0276">Fatty acid metabolism</keyword>
<dbReference type="GO" id="GO:0030182">
    <property type="term" value="P:neuron differentiation"/>
    <property type="evidence" value="ECO:0007669"/>
    <property type="project" value="TreeGrafter"/>
</dbReference>
<evidence type="ECO:0000313" key="7">
    <source>
        <dbReference type="Proteomes" id="UP000694580"/>
    </source>
</evidence>
<dbReference type="SUPFAM" id="SSF56801">
    <property type="entry name" value="Acetyl-CoA synthetase-like"/>
    <property type="match status" value="1"/>
</dbReference>
<evidence type="ECO:0000256" key="4">
    <source>
        <dbReference type="ARBA" id="ARBA00026121"/>
    </source>
</evidence>
<dbReference type="GO" id="GO:0005783">
    <property type="term" value="C:endoplasmic reticulum"/>
    <property type="evidence" value="ECO:0007669"/>
    <property type="project" value="TreeGrafter"/>
</dbReference>
<feature type="domain" description="AMP-dependent synthetase/ligase" evidence="5">
    <location>
        <begin position="72"/>
        <end position="494"/>
    </location>
</feature>
<reference evidence="6" key="3">
    <citation type="submission" date="2025-09" db="UniProtKB">
        <authorList>
            <consortium name="Ensembl"/>
        </authorList>
    </citation>
    <scope>IDENTIFICATION</scope>
</reference>